<dbReference type="VEuPathDB" id="FungiDB:MUCCIDRAFT_108488"/>
<dbReference type="AlphaFoldDB" id="A0A162REX0"/>
<dbReference type="Proteomes" id="UP000077051">
    <property type="component" value="Unassembled WGS sequence"/>
</dbReference>
<comment type="caution">
    <text evidence="1">The sequence shown here is derived from an EMBL/GenBank/DDBJ whole genome shotgun (WGS) entry which is preliminary data.</text>
</comment>
<sequence>MKLRNRTTRVISNIKQEDCKPIPNATEKSTSILASDASSYDLIIKQEDTKDGKALLEQHGKIAALLYIVVRLLPKDAESNLSIGTSLLSSQHQAQNLKNHKGYQRRT</sequence>
<dbReference type="EMBL" id="AMYB01000003">
    <property type="protein sequence ID" value="OAD04659.1"/>
    <property type="molecule type" value="Genomic_DNA"/>
</dbReference>
<accession>A0A162REX0</accession>
<evidence type="ECO:0000313" key="1">
    <source>
        <dbReference type="EMBL" id="OAD04659.1"/>
    </source>
</evidence>
<evidence type="ECO:0000313" key="2">
    <source>
        <dbReference type="Proteomes" id="UP000077051"/>
    </source>
</evidence>
<name>A0A162REX0_MUCCL</name>
<proteinExistence type="predicted"/>
<protein>
    <submittedName>
        <fullName evidence="1">Uncharacterized protein</fullName>
    </submittedName>
</protein>
<organism evidence="1 2">
    <name type="scientific">Mucor lusitanicus CBS 277.49</name>
    <dbReference type="NCBI Taxonomy" id="747725"/>
    <lineage>
        <taxon>Eukaryota</taxon>
        <taxon>Fungi</taxon>
        <taxon>Fungi incertae sedis</taxon>
        <taxon>Mucoromycota</taxon>
        <taxon>Mucoromycotina</taxon>
        <taxon>Mucoromycetes</taxon>
        <taxon>Mucorales</taxon>
        <taxon>Mucorineae</taxon>
        <taxon>Mucoraceae</taxon>
        <taxon>Mucor</taxon>
    </lineage>
</organism>
<gene>
    <name evidence="1" type="ORF">MUCCIDRAFT_108488</name>
</gene>
<reference evidence="1 2" key="1">
    <citation type="submission" date="2015-06" db="EMBL/GenBank/DDBJ databases">
        <title>Expansion of signal transduction pathways in fungi by whole-genome duplication.</title>
        <authorList>
            <consortium name="DOE Joint Genome Institute"/>
            <person name="Corrochano L.M."/>
            <person name="Kuo A."/>
            <person name="Marcet-Houben M."/>
            <person name="Polaino S."/>
            <person name="Salamov A."/>
            <person name="Villalobos J.M."/>
            <person name="Alvarez M.I."/>
            <person name="Avalos J."/>
            <person name="Benito E.P."/>
            <person name="Benoit I."/>
            <person name="Burger G."/>
            <person name="Camino L.P."/>
            <person name="Canovas D."/>
            <person name="Cerda-Olmedo E."/>
            <person name="Cheng J.-F."/>
            <person name="Dominguez A."/>
            <person name="Elias M."/>
            <person name="Eslava A.P."/>
            <person name="Glaser F."/>
            <person name="Grimwood J."/>
            <person name="Gutierrez G."/>
            <person name="Heitman J."/>
            <person name="Henrissat B."/>
            <person name="Iturriaga E.A."/>
            <person name="Lang B.F."/>
            <person name="Lavin J.L."/>
            <person name="Lee S."/>
            <person name="Li W."/>
            <person name="Lindquist E."/>
            <person name="Lopez-Garcia S."/>
            <person name="Luque E.M."/>
            <person name="Marcos A.T."/>
            <person name="Martin J."/>
            <person name="Mccluskey K."/>
            <person name="Medina H.R."/>
            <person name="Miralles-Duran A."/>
            <person name="Miyazaki A."/>
            <person name="Munoz-Torres E."/>
            <person name="Oguiza J.A."/>
            <person name="Ohm R."/>
            <person name="Olmedo M."/>
            <person name="Orejas M."/>
            <person name="Ortiz-Castellanos L."/>
            <person name="Pisabarro A.G."/>
            <person name="Rodriguez-Romero J."/>
            <person name="Ruiz-Herrera J."/>
            <person name="Ruiz-Vazquez R."/>
            <person name="Sanz C."/>
            <person name="Schackwitz W."/>
            <person name="Schmutz J."/>
            <person name="Shahriari M."/>
            <person name="Shelest E."/>
            <person name="Silva-Franco F."/>
            <person name="Soanes D."/>
            <person name="Syed K."/>
            <person name="Tagua V.G."/>
            <person name="Talbot N.J."/>
            <person name="Thon M."/>
            <person name="De Vries R.P."/>
            <person name="Wiebenga A."/>
            <person name="Yadav J.S."/>
            <person name="Braun E.L."/>
            <person name="Baker S."/>
            <person name="Garre V."/>
            <person name="Horwitz B."/>
            <person name="Torres-Martinez S."/>
            <person name="Idnurm A."/>
            <person name="Herrera-Estrella A."/>
            <person name="Gabaldon T."/>
            <person name="Grigoriev I.V."/>
        </authorList>
    </citation>
    <scope>NUCLEOTIDE SEQUENCE [LARGE SCALE GENOMIC DNA]</scope>
    <source>
        <strain evidence="1 2">CBS 277.49</strain>
    </source>
</reference>
<keyword evidence="2" id="KW-1185">Reference proteome</keyword>